<evidence type="ECO:0000313" key="1">
    <source>
        <dbReference type="EMBL" id="KAF5801522.1"/>
    </source>
</evidence>
<organism evidence="1 2">
    <name type="scientific">Helianthus annuus</name>
    <name type="common">Common sunflower</name>
    <dbReference type="NCBI Taxonomy" id="4232"/>
    <lineage>
        <taxon>Eukaryota</taxon>
        <taxon>Viridiplantae</taxon>
        <taxon>Streptophyta</taxon>
        <taxon>Embryophyta</taxon>
        <taxon>Tracheophyta</taxon>
        <taxon>Spermatophyta</taxon>
        <taxon>Magnoliopsida</taxon>
        <taxon>eudicotyledons</taxon>
        <taxon>Gunneridae</taxon>
        <taxon>Pentapetalae</taxon>
        <taxon>asterids</taxon>
        <taxon>campanulids</taxon>
        <taxon>Asterales</taxon>
        <taxon>Asteraceae</taxon>
        <taxon>Asteroideae</taxon>
        <taxon>Heliantheae alliance</taxon>
        <taxon>Heliantheae</taxon>
        <taxon>Helianthus</taxon>
    </lineage>
</organism>
<dbReference type="PANTHER" id="PTHR35307:SF8">
    <property type="entry name" value="GUSTATORY RECEPTOR"/>
    <property type="match status" value="1"/>
</dbReference>
<protein>
    <submittedName>
        <fullName evidence="1">Uncharacterized protein</fullName>
    </submittedName>
</protein>
<gene>
    <name evidence="1" type="ORF">HanXRQr2_Chr06g0249051</name>
</gene>
<dbReference type="EMBL" id="MNCJ02000321">
    <property type="protein sequence ID" value="KAF5801522.1"/>
    <property type="molecule type" value="Genomic_DNA"/>
</dbReference>
<evidence type="ECO:0000313" key="2">
    <source>
        <dbReference type="Proteomes" id="UP000215914"/>
    </source>
</evidence>
<dbReference type="Gramene" id="mRNA:HanXRQr2_Chr06g0249051">
    <property type="protein sequence ID" value="CDS:HanXRQr2_Chr06g0249051.1"/>
    <property type="gene ID" value="HanXRQr2_Chr06g0249051"/>
</dbReference>
<reference evidence="1" key="1">
    <citation type="journal article" date="2017" name="Nature">
        <title>The sunflower genome provides insights into oil metabolism, flowering and Asterid evolution.</title>
        <authorList>
            <person name="Badouin H."/>
            <person name="Gouzy J."/>
            <person name="Grassa C.J."/>
            <person name="Murat F."/>
            <person name="Staton S.E."/>
            <person name="Cottret L."/>
            <person name="Lelandais-Briere C."/>
            <person name="Owens G.L."/>
            <person name="Carrere S."/>
            <person name="Mayjonade B."/>
            <person name="Legrand L."/>
            <person name="Gill N."/>
            <person name="Kane N.C."/>
            <person name="Bowers J.E."/>
            <person name="Hubner S."/>
            <person name="Bellec A."/>
            <person name="Berard A."/>
            <person name="Berges H."/>
            <person name="Blanchet N."/>
            <person name="Boniface M.C."/>
            <person name="Brunel D."/>
            <person name="Catrice O."/>
            <person name="Chaidir N."/>
            <person name="Claudel C."/>
            <person name="Donnadieu C."/>
            <person name="Faraut T."/>
            <person name="Fievet G."/>
            <person name="Helmstetter N."/>
            <person name="King M."/>
            <person name="Knapp S.J."/>
            <person name="Lai Z."/>
            <person name="Le Paslier M.C."/>
            <person name="Lippi Y."/>
            <person name="Lorenzon L."/>
            <person name="Mandel J.R."/>
            <person name="Marage G."/>
            <person name="Marchand G."/>
            <person name="Marquand E."/>
            <person name="Bret-Mestries E."/>
            <person name="Morien E."/>
            <person name="Nambeesan S."/>
            <person name="Nguyen T."/>
            <person name="Pegot-Espagnet P."/>
            <person name="Pouilly N."/>
            <person name="Raftis F."/>
            <person name="Sallet E."/>
            <person name="Schiex T."/>
            <person name="Thomas J."/>
            <person name="Vandecasteele C."/>
            <person name="Vares D."/>
            <person name="Vear F."/>
            <person name="Vautrin S."/>
            <person name="Crespi M."/>
            <person name="Mangin B."/>
            <person name="Burke J.M."/>
            <person name="Salse J."/>
            <person name="Munos S."/>
            <person name="Vincourt P."/>
            <person name="Rieseberg L.H."/>
            <person name="Langlade N.B."/>
        </authorList>
    </citation>
    <scope>NUCLEOTIDE SEQUENCE</scope>
    <source>
        <tissue evidence="1">Leaves</tissue>
    </source>
</reference>
<name>A0A9K3IRK1_HELAN</name>
<reference evidence="1" key="2">
    <citation type="submission" date="2020-06" db="EMBL/GenBank/DDBJ databases">
        <title>Helianthus annuus Genome sequencing and assembly Release 2.</title>
        <authorList>
            <person name="Gouzy J."/>
            <person name="Langlade N."/>
            <person name="Munos S."/>
        </authorList>
    </citation>
    <scope>NUCLEOTIDE SEQUENCE</scope>
    <source>
        <tissue evidence="1">Leaves</tissue>
    </source>
</reference>
<accession>A0A9K3IRK1</accession>
<dbReference type="AlphaFoldDB" id="A0A9K3IRK1"/>
<sequence>MLSTPLAASSGDDTDEDLSNHVLLPEDDVLSTKYSVKRILDSMNIFQIAEPPHNLLKLLEKSIGFEGVETFDTDQIQSLLPVELKNSWSLPIISLTCISIVIPNIDEEVVDNLLKSVDECLYFTGEVERCLNKPSLYIRRAGSILWLNYVKDNRKWLDTTLRKSAYEGKTPTGIVKSFTPTAEDVVTKFNRGTNGEPVEKEKLPWKVTAANSMYRIAKSYPAYV</sequence>
<dbReference type="PANTHER" id="PTHR35307">
    <property type="entry name" value="PROTEIN, PUTATIVE-RELATED"/>
    <property type="match status" value="1"/>
</dbReference>
<proteinExistence type="predicted"/>
<dbReference type="Proteomes" id="UP000215914">
    <property type="component" value="Unassembled WGS sequence"/>
</dbReference>
<keyword evidence="2" id="KW-1185">Reference proteome</keyword>
<comment type="caution">
    <text evidence="1">The sequence shown here is derived from an EMBL/GenBank/DDBJ whole genome shotgun (WGS) entry which is preliminary data.</text>
</comment>